<evidence type="ECO:0000313" key="4">
    <source>
        <dbReference type="Proteomes" id="UP000053477"/>
    </source>
</evidence>
<evidence type="ECO:0008006" key="5">
    <source>
        <dbReference type="Google" id="ProtNLM"/>
    </source>
</evidence>
<dbReference type="OrthoDB" id="2564232at2759"/>
<accession>A0A0H2SC25</accession>
<evidence type="ECO:0000313" key="3">
    <source>
        <dbReference type="EMBL" id="KLO14436.1"/>
    </source>
</evidence>
<feature type="transmembrane region" description="Helical" evidence="2">
    <location>
        <begin position="79"/>
        <end position="98"/>
    </location>
</feature>
<keyword evidence="2" id="KW-1133">Transmembrane helix</keyword>
<keyword evidence="2" id="KW-0812">Transmembrane</keyword>
<dbReference type="Proteomes" id="UP000053477">
    <property type="component" value="Unassembled WGS sequence"/>
</dbReference>
<keyword evidence="2" id="KW-0472">Membrane</keyword>
<dbReference type="PANTHER" id="PTHR13947:SF37">
    <property type="entry name" value="LD18367P"/>
    <property type="match status" value="1"/>
</dbReference>
<feature type="transmembrane region" description="Helical" evidence="2">
    <location>
        <begin position="47"/>
        <end position="64"/>
    </location>
</feature>
<evidence type="ECO:0000256" key="2">
    <source>
        <dbReference type="SAM" id="Phobius"/>
    </source>
</evidence>
<name>A0A0H2SC25_9AGAM</name>
<gene>
    <name evidence="3" type="ORF">SCHPADRAFT_826396</name>
</gene>
<protein>
    <recommendedName>
        <fullName evidence="5">N-acetyltransferase domain-containing protein</fullName>
    </recommendedName>
</protein>
<organism evidence="3 4">
    <name type="scientific">Schizopora paradoxa</name>
    <dbReference type="NCBI Taxonomy" id="27342"/>
    <lineage>
        <taxon>Eukaryota</taxon>
        <taxon>Fungi</taxon>
        <taxon>Dikarya</taxon>
        <taxon>Basidiomycota</taxon>
        <taxon>Agaricomycotina</taxon>
        <taxon>Agaricomycetes</taxon>
        <taxon>Hymenochaetales</taxon>
        <taxon>Schizoporaceae</taxon>
        <taxon>Schizopora</taxon>
    </lineage>
</organism>
<proteinExistence type="predicted"/>
<sequence length="269" mass="30613">MADEKEAVIRRASFPEDDKLFRLFVGKSCMEPLAIANRRFTTSRTAIAIWLAVASVIVNFMGWWPDPSKVGWMGYARPLPAYAVSFLPLVFCVDWYVFQRPYFEEQSVTVLKRPDVVNKETYYSRSPASGIWILEFGKTFVGLAAVDASKDSLSNDTIMERDDAETRQRYAAKGTATTATIRHFYVVEQFRTVGIQDDLLSFALKRAFESSPNVQNVRMTPSPMFDYLDKMLKKAGFTVVEQGKGVGLGRWPSLTYELSRESWKSRTKS</sequence>
<dbReference type="InterPro" id="IPR016181">
    <property type="entry name" value="Acyl_CoA_acyltransferase"/>
</dbReference>
<reference evidence="3 4" key="1">
    <citation type="submission" date="2015-04" db="EMBL/GenBank/DDBJ databases">
        <title>Complete genome sequence of Schizopora paradoxa KUC8140, a cosmopolitan wood degrader in East Asia.</title>
        <authorList>
            <consortium name="DOE Joint Genome Institute"/>
            <person name="Min B."/>
            <person name="Park H."/>
            <person name="Jang Y."/>
            <person name="Kim J.-J."/>
            <person name="Kim K.H."/>
            <person name="Pangilinan J."/>
            <person name="Lipzen A."/>
            <person name="Riley R."/>
            <person name="Grigoriev I.V."/>
            <person name="Spatafora J.W."/>
            <person name="Choi I.-G."/>
        </authorList>
    </citation>
    <scope>NUCLEOTIDE SEQUENCE [LARGE SCALE GENOMIC DNA]</scope>
    <source>
        <strain evidence="3 4">KUC8140</strain>
    </source>
</reference>
<evidence type="ECO:0000256" key="1">
    <source>
        <dbReference type="ARBA" id="ARBA00022679"/>
    </source>
</evidence>
<dbReference type="EMBL" id="KQ085943">
    <property type="protein sequence ID" value="KLO14436.1"/>
    <property type="molecule type" value="Genomic_DNA"/>
</dbReference>
<dbReference type="InterPro" id="IPR050769">
    <property type="entry name" value="NAT_camello-type"/>
</dbReference>
<dbReference type="AlphaFoldDB" id="A0A0H2SC25"/>
<keyword evidence="1" id="KW-0808">Transferase</keyword>
<dbReference type="PANTHER" id="PTHR13947">
    <property type="entry name" value="GNAT FAMILY N-ACETYLTRANSFERASE"/>
    <property type="match status" value="1"/>
</dbReference>
<dbReference type="InParanoid" id="A0A0H2SC25"/>
<dbReference type="SUPFAM" id="SSF55729">
    <property type="entry name" value="Acyl-CoA N-acyltransferases (Nat)"/>
    <property type="match status" value="1"/>
</dbReference>
<keyword evidence="4" id="KW-1185">Reference proteome</keyword>
<dbReference type="GO" id="GO:0008080">
    <property type="term" value="F:N-acetyltransferase activity"/>
    <property type="evidence" value="ECO:0007669"/>
    <property type="project" value="InterPro"/>
</dbReference>